<sequence length="255" mass="29970">MQIKFDLYELVKNDKAVFLIICLMGIISILPIINSIYYFSMVQSDAFAATGTTLMALFTFLFATKQAKEAYYKRLADRPILEFSNQKVKGNKMIFEVKNVGNSAAMELKLITTVHFPDLKIKYNKQNKIIEVSEKGFISNQKRSKEIIANIIIINDTTSNLSYGYEPLTMLRPNEKTEMEDYAYIHVQERNNSYTRDLSELPVILRKIKKRFAYINMELRYVYLDEIKYELVTHLIFDEKRPKNLEDAWKARFEF</sequence>
<keyword evidence="1" id="KW-0472">Membrane</keyword>
<evidence type="ECO:0000256" key="1">
    <source>
        <dbReference type="SAM" id="Phobius"/>
    </source>
</evidence>
<feature type="transmembrane region" description="Helical" evidence="1">
    <location>
        <begin position="16"/>
        <end position="40"/>
    </location>
</feature>
<dbReference type="EMBL" id="GG730046">
    <property type="protein sequence ID" value="EEZ92906.1"/>
    <property type="molecule type" value="Genomic_DNA"/>
</dbReference>
<dbReference type="Proteomes" id="UP000009375">
    <property type="component" value="Unassembled WGS sequence"/>
</dbReference>
<keyword evidence="1" id="KW-0812">Transmembrane</keyword>
<gene>
    <name evidence="2" type="ORF">BJBARM4_0527</name>
</gene>
<name>D2EFK9_PARA4</name>
<proteinExistence type="predicted"/>
<evidence type="ECO:0000313" key="2">
    <source>
        <dbReference type="EMBL" id="EEZ92906.1"/>
    </source>
</evidence>
<protein>
    <submittedName>
        <fullName evidence="2">Uncharacterized protein</fullName>
    </submittedName>
</protein>
<accession>D2EFK9</accession>
<organism evidence="2 3">
    <name type="scientific">Candidatus Parvarchaeum acidiphilum ARMAN-4</name>
    <dbReference type="NCBI Taxonomy" id="662760"/>
    <lineage>
        <taxon>Archaea</taxon>
        <taxon>Candidatus Parvarchaeota</taxon>
        <taxon>Candidatus Parvarchaeum</taxon>
    </lineage>
</organism>
<reference evidence="2 3" key="1">
    <citation type="journal article" date="2010" name="Proc. Natl. Acad. Sci. U.S.A.">
        <title>Enigmatic, ultrasmall, uncultivated Archaea.</title>
        <authorList>
            <person name="Baker B.J."/>
            <person name="Comolli L.R."/>
            <person name="Dick G.J."/>
            <person name="Hauser L.J."/>
            <person name="Hyatt D."/>
            <person name="Dill B.D."/>
            <person name="Land M.L."/>
            <person name="Verberkmoes N.C."/>
            <person name="Hettich R.L."/>
            <person name="Banfield J.F."/>
        </authorList>
    </citation>
    <scope>NUCLEOTIDE SEQUENCE [LARGE SCALE GENOMIC DNA]</scope>
</reference>
<keyword evidence="1" id="KW-1133">Transmembrane helix</keyword>
<feature type="transmembrane region" description="Helical" evidence="1">
    <location>
        <begin position="46"/>
        <end position="64"/>
    </location>
</feature>
<dbReference type="AlphaFoldDB" id="D2EFK9"/>
<evidence type="ECO:0000313" key="3">
    <source>
        <dbReference type="Proteomes" id="UP000009375"/>
    </source>
</evidence>